<dbReference type="AlphaFoldDB" id="A0A837JDP0"/>
<dbReference type="NCBIfam" id="TIGR01634">
    <property type="entry name" value="tail_P2_I"/>
    <property type="match status" value="1"/>
</dbReference>
<dbReference type="InterPro" id="IPR006521">
    <property type="entry name" value="Tail_protein_I"/>
</dbReference>
<name>A0A837JDP0_9BACT</name>
<organism evidence="1 2">
    <name type="scientific">Aliarcobacter butzleri L352</name>
    <dbReference type="NCBI Taxonomy" id="1447260"/>
    <lineage>
        <taxon>Bacteria</taxon>
        <taxon>Pseudomonadati</taxon>
        <taxon>Campylobacterota</taxon>
        <taxon>Epsilonproteobacteria</taxon>
        <taxon>Campylobacterales</taxon>
        <taxon>Arcobacteraceae</taxon>
        <taxon>Aliarcobacter</taxon>
    </lineage>
</organism>
<protein>
    <submittedName>
        <fullName evidence="1">Tail protein</fullName>
    </submittedName>
</protein>
<gene>
    <name evidence="1" type="ORF">AF77_04595</name>
</gene>
<proteinExistence type="predicted"/>
<evidence type="ECO:0000313" key="2">
    <source>
        <dbReference type="Proteomes" id="UP000035462"/>
    </source>
</evidence>
<sequence>MSLISILPTNEDEKLKAIDLVYETRVAKLKEELQVISTLAHPKLADEKYLPYLAHSHQVDFWSNELTLDEKRAIIDHSILLHRKKGTLLAVKEVLKRLNIDVKFYEWFEYAGLPYHFKIDVDFLNRPVEDKDLKIIEEFVDIYKNEKSILELIRIRLKTNLQHKYASATIQGENIKVYPYQPRSLNTSLMNRLASVIKQREKVIIFLDGATV</sequence>
<accession>A0A837JDP0</accession>
<dbReference type="Proteomes" id="UP000035462">
    <property type="component" value="Unassembled WGS sequence"/>
</dbReference>
<evidence type="ECO:0000313" key="1">
    <source>
        <dbReference type="EMBL" id="KLE05566.1"/>
    </source>
</evidence>
<dbReference type="EMBL" id="JAIT01000029">
    <property type="protein sequence ID" value="KLE05566.1"/>
    <property type="molecule type" value="Genomic_DNA"/>
</dbReference>
<dbReference type="RefSeq" id="WP_046994705.1">
    <property type="nucleotide sequence ID" value="NZ_JAIT01000029.1"/>
</dbReference>
<dbReference type="Pfam" id="PF09684">
    <property type="entry name" value="Tail_P2_I"/>
    <property type="match status" value="1"/>
</dbReference>
<reference evidence="1 2" key="1">
    <citation type="submission" date="2014-01" db="EMBL/GenBank/DDBJ databases">
        <title>Development of a Comparative Genomic Fingerprinting Assay for High Resolution Genotyping of Arcobacter butzleri.</title>
        <authorList>
            <person name="Webb A.L."/>
            <person name="Inglis G.D."/>
            <person name="Kruczkiewicz P."/>
            <person name="Selinger L.B."/>
            <person name="Taboada E.N."/>
        </authorList>
    </citation>
    <scope>NUCLEOTIDE SEQUENCE [LARGE SCALE GENOMIC DNA]</scope>
    <source>
        <strain evidence="1 2">L352</strain>
    </source>
</reference>
<comment type="caution">
    <text evidence="1">The sequence shown here is derived from an EMBL/GenBank/DDBJ whole genome shotgun (WGS) entry which is preliminary data.</text>
</comment>